<organism evidence="6">
    <name type="scientific">marine metagenome</name>
    <dbReference type="NCBI Taxonomy" id="408172"/>
    <lineage>
        <taxon>unclassified sequences</taxon>
        <taxon>metagenomes</taxon>
        <taxon>ecological metagenomes</taxon>
    </lineage>
</organism>
<dbReference type="SUPFAM" id="SSF46785">
    <property type="entry name" value="Winged helix' DNA-binding domain"/>
    <property type="match status" value="1"/>
</dbReference>
<dbReference type="FunFam" id="1.10.10.10:FF:000001">
    <property type="entry name" value="LysR family transcriptional regulator"/>
    <property type="match status" value="1"/>
</dbReference>
<dbReference type="Gene3D" id="1.10.10.10">
    <property type="entry name" value="Winged helix-like DNA-binding domain superfamily/Winged helix DNA-binding domain"/>
    <property type="match status" value="1"/>
</dbReference>
<keyword evidence="2" id="KW-0805">Transcription regulation</keyword>
<dbReference type="GO" id="GO:0000976">
    <property type="term" value="F:transcription cis-regulatory region binding"/>
    <property type="evidence" value="ECO:0007669"/>
    <property type="project" value="TreeGrafter"/>
</dbReference>
<feature type="domain" description="HTH lysR-type" evidence="5">
    <location>
        <begin position="5"/>
        <end position="60"/>
    </location>
</feature>
<dbReference type="InterPro" id="IPR000847">
    <property type="entry name" value="LysR_HTH_N"/>
</dbReference>
<proteinExistence type="inferred from homology"/>
<evidence type="ECO:0000256" key="2">
    <source>
        <dbReference type="ARBA" id="ARBA00023015"/>
    </source>
</evidence>
<dbReference type="Pfam" id="PF00126">
    <property type="entry name" value="HTH_1"/>
    <property type="match status" value="1"/>
</dbReference>
<dbReference type="EMBL" id="UINC01046962">
    <property type="protein sequence ID" value="SVB55624.1"/>
    <property type="molecule type" value="Genomic_DNA"/>
</dbReference>
<keyword evidence="3" id="KW-0238">DNA-binding</keyword>
<sequence length="179" mass="20399">MPAHLETHEIRVFRTVYEESGFNKAAEKLFVTQSAVSQTIANLEHKLDTVLFHRKPLKLTEAGMRLLQYADTVLSEEETVLADLNNIKNGVLSNLHLAMNSTVNELFGAKLIKQFCNEHPLTRLKISVIPSRQIITAIGSELWELGLGPFQQIMPDRFRILPLFRETRHLVISNDRVDP</sequence>
<evidence type="ECO:0000256" key="1">
    <source>
        <dbReference type="ARBA" id="ARBA00009437"/>
    </source>
</evidence>
<dbReference type="PANTHER" id="PTHR30126:SF40">
    <property type="entry name" value="HTH-TYPE TRANSCRIPTIONAL REGULATOR GLTR"/>
    <property type="match status" value="1"/>
</dbReference>
<comment type="similarity">
    <text evidence="1">Belongs to the LysR transcriptional regulatory family.</text>
</comment>
<protein>
    <recommendedName>
        <fullName evidence="5">HTH lysR-type domain-containing protein</fullName>
    </recommendedName>
</protein>
<dbReference type="SUPFAM" id="SSF53850">
    <property type="entry name" value="Periplasmic binding protein-like II"/>
    <property type="match status" value="1"/>
</dbReference>
<evidence type="ECO:0000313" key="6">
    <source>
        <dbReference type="EMBL" id="SVB55624.1"/>
    </source>
</evidence>
<dbReference type="AlphaFoldDB" id="A0A382EZS6"/>
<dbReference type="InterPro" id="IPR036388">
    <property type="entry name" value="WH-like_DNA-bd_sf"/>
</dbReference>
<dbReference type="PANTHER" id="PTHR30126">
    <property type="entry name" value="HTH-TYPE TRANSCRIPTIONAL REGULATOR"/>
    <property type="match status" value="1"/>
</dbReference>
<dbReference type="InterPro" id="IPR036390">
    <property type="entry name" value="WH_DNA-bd_sf"/>
</dbReference>
<dbReference type="InterPro" id="IPR005119">
    <property type="entry name" value="LysR_subst-bd"/>
</dbReference>
<reference evidence="6" key="1">
    <citation type="submission" date="2018-05" db="EMBL/GenBank/DDBJ databases">
        <authorList>
            <person name="Lanie J.A."/>
            <person name="Ng W.-L."/>
            <person name="Kazmierczak K.M."/>
            <person name="Andrzejewski T.M."/>
            <person name="Davidsen T.M."/>
            <person name="Wayne K.J."/>
            <person name="Tettelin H."/>
            <person name="Glass J.I."/>
            <person name="Rusch D."/>
            <person name="Podicherti R."/>
            <person name="Tsui H.-C.T."/>
            <person name="Winkler M.E."/>
        </authorList>
    </citation>
    <scope>NUCLEOTIDE SEQUENCE</scope>
</reference>
<keyword evidence="4" id="KW-0804">Transcription</keyword>
<name>A0A382EZS6_9ZZZZ</name>
<evidence type="ECO:0000259" key="5">
    <source>
        <dbReference type="PROSITE" id="PS50931"/>
    </source>
</evidence>
<gene>
    <name evidence="6" type="ORF">METZ01_LOCUS208478</name>
</gene>
<dbReference type="Gene3D" id="3.40.190.290">
    <property type="match status" value="1"/>
</dbReference>
<dbReference type="Pfam" id="PF03466">
    <property type="entry name" value="LysR_substrate"/>
    <property type="match status" value="1"/>
</dbReference>
<dbReference type="PROSITE" id="PS50931">
    <property type="entry name" value="HTH_LYSR"/>
    <property type="match status" value="1"/>
</dbReference>
<dbReference type="GO" id="GO:0003700">
    <property type="term" value="F:DNA-binding transcription factor activity"/>
    <property type="evidence" value="ECO:0007669"/>
    <property type="project" value="InterPro"/>
</dbReference>
<accession>A0A382EZS6</accession>
<dbReference type="PRINTS" id="PR00039">
    <property type="entry name" value="HTHLYSR"/>
</dbReference>
<evidence type="ECO:0000256" key="4">
    <source>
        <dbReference type="ARBA" id="ARBA00023163"/>
    </source>
</evidence>
<evidence type="ECO:0000256" key="3">
    <source>
        <dbReference type="ARBA" id="ARBA00023125"/>
    </source>
</evidence>
<feature type="non-terminal residue" evidence="6">
    <location>
        <position position="179"/>
    </location>
</feature>